<dbReference type="PANTHER" id="PTHR46680:SF3">
    <property type="entry name" value="NF-KAPPA-B INHIBITOR CACTUS"/>
    <property type="match status" value="1"/>
</dbReference>
<evidence type="ECO:0000256" key="2">
    <source>
        <dbReference type="ARBA" id="ARBA00023043"/>
    </source>
</evidence>
<sequence>MENPLQLRNESQLMQVEFTSFQPRMYRCCCRRRFPLQRENNPLFRAVLSDNLAELQTLVESGHRVNTKNAKGCSLLNFAMRRKRVEIFDYLLSLDQIDVDYRDRMHQSPLLYLAGVCFDEYFALELLKKGADVNLTDDSGFSFLHLAARAYCDDNLRVGQLVIDKGADVDLRGHYGVTPLYAACEEGNFDWVSMLLYYGADPMVPTHRKILPVAVVASNANQDEEQQTLLQEIIFNHTFDNDKICLSLPTLTAAMTLSSDLFVKILDKASSVEYDLSDLQHLVTSLIHVKAQHLELFMQNFGFIIKDMIDNFPPLEVLIKISLDCEMSGLRDIVQVFLDSEYCAEFVQSCDPTLPAISRLIQEFTIEEEEKFTQMVCLMLTYGLGVTSTDLDAVYNQYGYCELFKLLLHMAVTLTNNCNNVHSIAALYYNPNLSLDDFLNDFSINSHLLHFYNHRKLKEICLDVIEDGEKLPELPQVPYLLELSRNAARNFIVSKFKIRNCSQFYTVLRWLPIGEMNKKIIALEKKIYE</sequence>
<dbReference type="KEGG" id="tca:103313798"/>
<dbReference type="Pfam" id="PF12796">
    <property type="entry name" value="Ank_2"/>
    <property type="match status" value="1"/>
</dbReference>
<feature type="repeat" description="ANK" evidence="3">
    <location>
        <begin position="175"/>
        <end position="207"/>
    </location>
</feature>
<dbReference type="EMBL" id="KQ971357">
    <property type="protein sequence ID" value="KYB26121.1"/>
    <property type="molecule type" value="Genomic_DNA"/>
</dbReference>
<evidence type="ECO:0000256" key="1">
    <source>
        <dbReference type="ARBA" id="ARBA00022737"/>
    </source>
</evidence>
<keyword evidence="1" id="KW-0677">Repeat</keyword>
<dbReference type="SMART" id="SM00248">
    <property type="entry name" value="ANK"/>
    <property type="match status" value="5"/>
</dbReference>
<keyword evidence="5" id="KW-1185">Reference proteome</keyword>
<organism evidence="4 5">
    <name type="scientific">Tribolium castaneum</name>
    <name type="common">Red flour beetle</name>
    <dbReference type="NCBI Taxonomy" id="7070"/>
    <lineage>
        <taxon>Eukaryota</taxon>
        <taxon>Metazoa</taxon>
        <taxon>Ecdysozoa</taxon>
        <taxon>Arthropoda</taxon>
        <taxon>Hexapoda</taxon>
        <taxon>Insecta</taxon>
        <taxon>Pterygota</taxon>
        <taxon>Neoptera</taxon>
        <taxon>Endopterygota</taxon>
        <taxon>Coleoptera</taxon>
        <taxon>Polyphaga</taxon>
        <taxon>Cucujiformia</taxon>
        <taxon>Tenebrionidae</taxon>
        <taxon>Tenebrionidae incertae sedis</taxon>
        <taxon>Tribolium</taxon>
    </lineage>
</organism>
<dbReference type="InParanoid" id="A0A139WE56"/>
<dbReference type="PROSITE" id="PS50088">
    <property type="entry name" value="ANK_REPEAT"/>
    <property type="match status" value="2"/>
</dbReference>
<dbReference type="InterPro" id="IPR051070">
    <property type="entry name" value="NF-kappa-B_inhibitor"/>
</dbReference>
<accession>A0A139WE56</accession>
<evidence type="ECO:0000313" key="5">
    <source>
        <dbReference type="Proteomes" id="UP000007266"/>
    </source>
</evidence>
<dbReference type="eggNOG" id="KOG0695">
    <property type="taxonomic scope" value="Eukaryota"/>
</dbReference>
<dbReference type="Proteomes" id="UP000007266">
    <property type="component" value="Linkage group 8"/>
</dbReference>
<gene>
    <name evidence="4" type="primary">AUGUSTUS-3.0.2_33981</name>
    <name evidence="4" type="ORF">TcasGA2_TC033981</name>
</gene>
<proteinExistence type="predicted"/>
<dbReference type="eggNOG" id="KOG1082">
    <property type="taxonomic scope" value="Eukaryota"/>
</dbReference>
<dbReference type="AlphaFoldDB" id="A0A139WE56"/>
<dbReference type="SUPFAM" id="SSF48403">
    <property type="entry name" value="Ankyrin repeat"/>
    <property type="match status" value="1"/>
</dbReference>
<dbReference type="Pfam" id="PF13637">
    <property type="entry name" value="Ank_4"/>
    <property type="match status" value="1"/>
</dbReference>
<dbReference type="PROSITE" id="PS50297">
    <property type="entry name" value="ANK_REP_REGION"/>
    <property type="match status" value="1"/>
</dbReference>
<keyword evidence="2 3" id="KW-0040">ANK repeat</keyword>
<reference evidence="4 5" key="2">
    <citation type="journal article" date="2010" name="Nucleic Acids Res.">
        <title>BeetleBase in 2010: revisions to provide comprehensive genomic information for Tribolium castaneum.</title>
        <authorList>
            <person name="Kim H.S."/>
            <person name="Murphy T."/>
            <person name="Xia J."/>
            <person name="Caragea D."/>
            <person name="Park Y."/>
            <person name="Beeman R.W."/>
            <person name="Lorenzen M.D."/>
            <person name="Butcher S."/>
            <person name="Manak J.R."/>
            <person name="Brown S.J."/>
        </authorList>
    </citation>
    <scope>GENOME REANNOTATION</scope>
    <source>
        <strain evidence="4 5">Georgia GA2</strain>
    </source>
</reference>
<dbReference type="STRING" id="7070.A0A139WE56"/>
<feature type="repeat" description="ANK" evidence="3">
    <location>
        <begin position="139"/>
        <end position="174"/>
    </location>
</feature>
<dbReference type="PANTHER" id="PTHR46680">
    <property type="entry name" value="NF-KAPPA-B INHIBITOR ALPHA"/>
    <property type="match status" value="1"/>
</dbReference>
<reference evidence="4 5" key="1">
    <citation type="journal article" date="2008" name="Nature">
        <title>The genome of the model beetle and pest Tribolium castaneum.</title>
        <authorList>
            <consortium name="Tribolium Genome Sequencing Consortium"/>
            <person name="Richards S."/>
            <person name="Gibbs R.A."/>
            <person name="Weinstock G.M."/>
            <person name="Brown S.J."/>
            <person name="Denell R."/>
            <person name="Beeman R.W."/>
            <person name="Gibbs R."/>
            <person name="Beeman R.W."/>
            <person name="Brown S.J."/>
            <person name="Bucher G."/>
            <person name="Friedrich M."/>
            <person name="Grimmelikhuijzen C.J."/>
            <person name="Klingler M."/>
            <person name="Lorenzen M."/>
            <person name="Richards S."/>
            <person name="Roth S."/>
            <person name="Schroder R."/>
            <person name="Tautz D."/>
            <person name="Zdobnov E.M."/>
            <person name="Muzny D."/>
            <person name="Gibbs R.A."/>
            <person name="Weinstock G.M."/>
            <person name="Attaway T."/>
            <person name="Bell S."/>
            <person name="Buhay C.J."/>
            <person name="Chandrabose M.N."/>
            <person name="Chavez D."/>
            <person name="Clerk-Blankenburg K.P."/>
            <person name="Cree A."/>
            <person name="Dao M."/>
            <person name="Davis C."/>
            <person name="Chacko J."/>
            <person name="Dinh H."/>
            <person name="Dugan-Rocha S."/>
            <person name="Fowler G."/>
            <person name="Garner T.T."/>
            <person name="Garnes J."/>
            <person name="Gnirke A."/>
            <person name="Hawes A."/>
            <person name="Hernandez J."/>
            <person name="Hines S."/>
            <person name="Holder M."/>
            <person name="Hume J."/>
            <person name="Jhangiani S.N."/>
            <person name="Joshi V."/>
            <person name="Khan Z.M."/>
            <person name="Jackson L."/>
            <person name="Kovar C."/>
            <person name="Kowis A."/>
            <person name="Lee S."/>
            <person name="Lewis L.R."/>
            <person name="Margolis J."/>
            <person name="Morgan M."/>
            <person name="Nazareth L.V."/>
            <person name="Nguyen N."/>
            <person name="Okwuonu G."/>
            <person name="Parker D."/>
            <person name="Richards S."/>
            <person name="Ruiz S.J."/>
            <person name="Santibanez J."/>
            <person name="Savard J."/>
            <person name="Scherer S.E."/>
            <person name="Schneider B."/>
            <person name="Sodergren E."/>
            <person name="Tautz D."/>
            <person name="Vattahil S."/>
            <person name="Villasana D."/>
            <person name="White C.S."/>
            <person name="Wright R."/>
            <person name="Park Y."/>
            <person name="Beeman R.W."/>
            <person name="Lord J."/>
            <person name="Oppert B."/>
            <person name="Lorenzen M."/>
            <person name="Brown S."/>
            <person name="Wang L."/>
            <person name="Savard J."/>
            <person name="Tautz D."/>
            <person name="Richards S."/>
            <person name="Weinstock G."/>
            <person name="Gibbs R.A."/>
            <person name="Liu Y."/>
            <person name="Worley K."/>
            <person name="Weinstock G."/>
            <person name="Elsik C.G."/>
            <person name="Reese J.T."/>
            <person name="Elhaik E."/>
            <person name="Landan G."/>
            <person name="Graur D."/>
            <person name="Arensburger P."/>
            <person name="Atkinson P."/>
            <person name="Beeman R.W."/>
            <person name="Beidler J."/>
            <person name="Brown S.J."/>
            <person name="Demuth J.P."/>
            <person name="Drury D.W."/>
            <person name="Du Y.Z."/>
            <person name="Fujiwara H."/>
            <person name="Lorenzen M."/>
            <person name="Maselli V."/>
            <person name="Osanai M."/>
            <person name="Park Y."/>
            <person name="Robertson H.M."/>
            <person name="Tu Z."/>
            <person name="Wang J.J."/>
            <person name="Wang S."/>
            <person name="Richards S."/>
            <person name="Song H."/>
            <person name="Zhang L."/>
            <person name="Sodergren E."/>
            <person name="Werner D."/>
            <person name="Stanke M."/>
            <person name="Morgenstern B."/>
            <person name="Solovyev V."/>
            <person name="Kosarev P."/>
            <person name="Brown G."/>
            <person name="Chen H.C."/>
            <person name="Ermolaeva O."/>
            <person name="Hlavina W."/>
            <person name="Kapustin Y."/>
            <person name="Kiryutin B."/>
            <person name="Kitts P."/>
            <person name="Maglott D."/>
            <person name="Pruitt K."/>
            <person name="Sapojnikov V."/>
            <person name="Souvorov A."/>
            <person name="Mackey A.J."/>
            <person name="Waterhouse R.M."/>
            <person name="Wyder S."/>
            <person name="Zdobnov E.M."/>
            <person name="Zdobnov E.M."/>
            <person name="Wyder S."/>
            <person name="Kriventseva E.V."/>
            <person name="Kadowaki T."/>
            <person name="Bork P."/>
            <person name="Aranda M."/>
            <person name="Bao R."/>
            <person name="Beermann A."/>
            <person name="Berns N."/>
            <person name="Bolognesi R."/>
            <person name="Bonneton F."/>
            <person name="Bopp D."/>
            <person name="Brown S.J."/>
            <person name="Bucher G."/>
            <person name="Butts T."/>
            <person name="Chaumot A."/>
            <person name="Denell R.E."/>
            <person name="Ferrier D.E."/>
            <person name="Friedrich M."/>
            <person name="Gordon C.M."/>
            <person name="Jindra M."/>
            <person name="Klingler M."/>
            <person name="Lan Q."/>
            <person name="Lattorff H.M."/>
            <person name="Laudet V."/>
            <person name="von Levetsow C."/>
            <person name="Liu Z."/>
            <person name="Lutz R."/>
            <person name="Lynch J.A."/>
            <person name="da Fonseca R.N."/>
            <person name="Posnien N."/>
            <person name="Reuter R."/>
            <person name="Roth S."/>
            <person name="Savard J."/>
            <person name="Schinko J.B."/>
            <person name="Schmitt C."/>
            <person name="Schoppmeier M."/>
            <person name="Schroder R."/>
            <person name="Shippy T.D."/>
            <person name="Simonnet F."/>
            <person name="Marques-Souza H."/>
            <person name="Tautz D."/>
            <person name="Tomoyasu Y."/>
            <person name="Trauner J."/>
            <person name="Van der Zee M."/>
            <person name="Vervoort M."/>
            <person name="Wittkopp N."/>
            <person name="Wimmer E.A."/>
            <person name="Yang X."/>
            <person name="Jones A.K."/>
            <person name="Sattelle D.B."/>
            <person name="Ebert P.R."/>
            <person name="Nelson D."/>
            <person name="Scott J.G."/>
            <person name="Beeman R.W."/>
            <person name="Muthukrishnan S."/>
            <person name="Kramer K.J."/>
            <person name="Arakane Y."/>
            <person name="Beeman R.W."/>
            <person name="Zhu Q."/>
            <person name="Hogenkamp D."/>
            <person name="Dixit R."/>
            <person name="Oppert B."/>
            <person name="Jiang H."/>
            <person name="Zou Z."/>
            <person name="Marshall J."/>
            <person name="Elpidina E."/>
            <person name="Vinokurov K."/>
            <person name="Oppert C."/>
            <person name="Zou Z."/>
            <person name="Evans J."/>
            <person name="Lu Z."/>
            <person name="Zhao P."/>
            <person name="Sumathipala N."/>
            <person name="Altincicek B."/>
            <person name="Vilcinskas A."/>
            <person name="Williams M."/>
            <person name="Hultmark D."/>
            <person name="Hetru C."/>
            <person name="Jiang H."/>
            <person name="Grimmelikhuijzen C.J."/>
            <person name="Hauser F."/>
            <person name="Cazzamali G."/>
            <person name="Williamson M."/>
            <person name="Park Y."/>
            <person name="Li B."/>
            <person name="Tanaka Y."/>
            <person name="Predel R."/>
            <person name="Neupert S."/>
            <person name="Schachtner J."/>
            <person name="Verleyen P."/>
            <person name="Raible F."/>
            <person name="Bork P."/>
            <person name="Friedrich M."/>
            <person name="Walden K.K."/>
            <person name="Robertson H.M."/>
            <person name="Angeli S."/>
            <person name="Foret S."/>
            <person name="Bucher G."/>
            <person name="Schuetz S."/>
            <person name="Maleszka R."/>
            <person name="Wimmer E.A."/>
            <person name="Beeman R.W."/>
            <person name="Lorenzen M."/>
            <person name="Tomoyasu Y."/>
            <person name="Miller S.C."/>
            <person name="Grossmann D."/>
            <person name="Bucher G."/>
        </authorList>
    </citation>
    <scope>NUCLEOTIDE SEQUENCE [LARGE SCALE GENOMIC DNA]</scope>
    <source>
        <strain evidence="4 5">Georgia GA2</strain>
    </source>
</reference>
<dbReference type="OrthoDB" id="6752548at2759"/>
<evidence type="ECO:0000313" key="4">
    <source>
        <dbReference type="EMBL" id="KYB26121.1"/>
    </source>
</evidence>
<name>A0A139WE56_TRICA</name>
<dbReference type="InterPro" id="IPR002110">
    <property type="entry name" value="Ankyrin_rpt"/>
</dbReference>
<protein>
    <submittedName>
        <fullName evidence="4">Uncharacterized protein</fullName>
    </submittedName>
</protein>
<dbReference type="InterPro" id="IPR036770">
    <property type="entry name" value="Ankyrin_rpt-contain_sf"/>
</dbReference>
<evidence type="ECO:0000256" key="3">
    <source>
        <dbReference type="PROSITE-ProRule" id="PRU00023"/>
    </source>
</evidence>
<dbReference type="Gene3D" id="1.25.40.20">
    <property type="entry name" value="Ankyrin repeat-containing domain"/>
    <property type="match status" value="1"/>
</dbReference>